<feature type="compositionally biased region" description="Basic residues" evidence="1">
    <location>
        <begin position="86"/>
        <end position="100"/>
    </location>
</feature>
<comment type="caution">
    <text evidence="2">The sequence shown here is derived from an EMBL/GenBank/DDBJ whole genome shotgun (WGS) entry which is preliminary data.</text>
</comment>
<evidence type="ECO:0000313" key="2">
    <source>
        <dbReference type="EMBL" id="KAH9367335.1"/>
    </source>
</evidence>
<sequence length="121" mass="13535">MNYPTQLLPLEREGASSSGGQRFSVSERLPQDLFRDWHENAGAGAARAPLQRPDAALCCRAAQLLARRLRARRPLGAHAHPVRGTQKCRRSHRHGRRHRSPTGCQVGTPLSQKKRRGELCE</sequence>
<dbReference type="VEuPathDB" id="VectorBase:HLOH_041816"/>
<feature type="compositionally biased region" description="Polar residues" evidence="1">
    <location>
        <begin position="102"/>
        <end position="111"/>
    </location>
</feature>
<evidence type="ECO:0000313" key="3">
    <source>
        <dbReference type="Proteomes" id="UP000821853"/>
    </source>
</evidence>
<evidence type="ECO:0000256" key="1">
    <source>
        <dbReference type="SAM" id="MobiDB-lite"/>
    </source>
</evidence>
<reference evidence="2 3" key="1">
    <citation type="journal article" date="2020" name="Cell">
        <title>Large-Scale Comparative Analyses of Tick Genomes Elucidate Their Genetic Diversity and Vector Capacities.</title>
        <authorList>
            <consortium name="Tick Genome and Microbiome Consortium (TIGMIC)"/>
            <person name="Jia N."/>
            <person name="Wang J."/>
            <person name="Shi W."/>
            <person name="Du L."/>
            <person name="Sun Y."/>
            <person name="Zhan W."/>
            <person name="Jiang J.F."/>
            <person name="Wang Q."/>
            <person name="Zhang B."/>
            <person name="Ji P."/>
            <person name="Bell-Sakyi L."/>
            <person name="Cui X.M."/>
            <person name="Yuan T.T."/>
            <person name="Jiang B.G."/>
            <person name="Yang W.F."/>
            <person name="Lam T.T."/>
            <person name="Chang Q.C."/>
            <person name="Ding S.J."/>
            <person name="Wang X.J."/>
            <person name="Zhu J.G."/>
            <person name="Ruan X.D."/>
            <person name="Zhao L."/>
            <person name="Wei J.T."/>
            <person name="Ye R.Z."/>
            <person name="Que T.C."/>
            <person name="Du C.H."/>
            <person name="Zhou Y.H."/>
            <person name="Cheng J.X."/>
            <person name="Dai P.F."/>
            <person name="Guo W.B."/>
            <person name="Han X.H."/>
            <person name="Huang E.J."/>
            <person name="Li L.F."/>
            <person name="Wei W."/>
            <person name="Gao Y.C."/>
            <person name="Liu J.Z."/>
            <person name="Shao H.Z."/>
            <person name="Wang X."/>
            <person name="Wang C.C."/>
            <person name="Yang T.C."/>
            <person name="Huo Q.B."/>
            <person name="Li W."/>
            <person name="Chen H.Y."/>
            <person name="Chen S.E."/>
            <person name="Zhou L.G."/>
            <person name="Ni X.B."/>
            <person name="Tian J.H."/>
            <person name="Sheng Y."/>
            <person name="Liu T."/>
            <person name="Pan Y.S."/>
            <person name="Xia L.Y."/>
            <person name="Li J."/>
            <person name="Zhao F."/>
            <person name="Cao W.C."/>
        </authorList>
    </citation>
    <scope>NUCLEOTIDE SEQUENCE [LARGE SCALE GENOMIC DNA]</scope>
    <source>
        <strain evidence="2">HaeL-2018</strain>
    </source>
</reference>
<dbReference type="EMBL" id="JABSTR010000004">
    <property type="protein sequence ID" value="KAH9367335.1"/>
    <property type="molecule type" value="Genomic_DNA"/>
</dbReference>
<feature type="region of interest" description="Disordered" evidence="1">
    <location>
        <begin position="1"/>
        <end position="23"/>
    </location>
</feature>
<dbReference type="OrthoDB" id="6496718at2759"/>
<organism evidence="2 3">
    <name type="scientific">Haemaphysalis longicornis</name>
    <name type="common">Bush tick</name>
    <dbReference type="NCBI Taxonomy" id="44386"/>
    <lineage>
        <taxon>Eukaryota</taxon>
        <taxon>Metazoa</taxon>
        <taxon>Ecdysozoa</taxon>
        <taxon>Arthropoda</taxon>
        <taxon>Chelicerata</taxon>
        <taxon>Arachnida</taxon>
        <taxon>Acari</taxon>
        <taxon>Parasitiformes</taxon>
        <taxon>Ixodida</taxon>
        <taxon>Ixodoidea</taxon>
        <taxon>Ixodidae</taxon>
        <taxon>Haemaphysalinae</taxon>
        <taxon>Haemaphysalis</taxon>
    </lineage>
</organism>
<gene>
    <name evidence="2" type="ORF">HPB48_017139</name>
</gene>
<feature type="region of interest" description="Disordered" evidence="1">
    <location>
        <begin position="75"/>
        <end position="121"/>
    </location>
</feature>
<feature type="compositionally biased region" description="Basic residues" evidence="1">
    <location>
        <begin position="112"/>
        <end position="121"/>
    </location>
</feature>
<name>A0A9J6FWY8_HAELO</name>
<dbReference type="AlphaFoldDB" id="A0A9J6FWY8"/>
<keyword evidence="3" id="KW-1185">Reference proteome</keyword>
<dbReference type="Proteomes" id="UP000821853">
    <property type="component" value="Chromosome 2"/>
</dbReference>
<accession>A0A9J6FWY8</accession>
<proteinExistence type="predicted"/>
<protein>
    <submittedName>
        <fullName evidence="2">Uncharacterized protein</fullName>
    </submittedName>
</protein>